<evidence type="ECO:0000313" key="1">
    <source>
        <dbReference type="EMBL" id="EEC50437.1"/>
    </source>
</evidence>
<dbReference type="AlphaFoldDB" id="B7FS89"/>
<dbReference type="PANTHER" id="PTHR47438">
    <property type="entry name" value="PHOSPHATE METABOLISM PROTEIN 8-RELATED"/>
    <property type="match status" value="1"/>
</dbReference>
<organism evidence="1 2">
    <name type="scientific">Phaeodactylum tricornutum (strain CCAP 1055/1)</name>
    <dbReference type="NCBI Taxonomy" id="556484"/>
    <lineage>
        <taxon>Eukaryota</taxon>
        <taxon>Sar</taxon>
        <taxon>Stramenopiles</taxon>
        <taxon>Ochrophyta</taxon>
        <taxon>Bacillariophyta</taxon>
        <taxon>Bacillariophyceae</taxon>
        <taxon>Bacillariophycidae</taxon>
        <taxon>Naviculales</taxon>
        <taxon>Phaeodactylaceae</taxon>
        <taxon>Phaeodactylum</taxon>
    </lineage>
</organism>
<keyword evidence="2" id="KW-1185">Reference proteome</keyword>
<dbReference type="InParanoid" id="B7FS89"/>
<dbReference type="GeneID" id="7197443"/>
<evidence type="ECO:0000313" key="2">
    <source>
        <dbReference type="Proteomes" id="UP000000759"/>
    </source>
</evidence>
<dbReference type="PANTHER" id="PTHR47438:SF1">
    <property type="entry name" value="PHOSPHATE METABOLISM PROTEIN 8-RELATED"/>
    <property type="match status" value="1"/>
</dbReference>
<feature type="non-terminal residue" evidence="1">
    <location>
        <position position="188"/>
    </location>
</feature>
<protein>
    <recommendedName>
        <fullName evidence="3">Pyrimidine 5-nucleotidase</fullName>
    </recommendedName>
</protein>
<reference evidence="1 2" key="1">
    <citation type="journal article" date="2008" name="Nature">
        <title>The Phaeodactylum genome reveals the evolutionary history of diatom genomes.</title>
        <authorList>
            <person name="Bowler C."/>
            <person name="Allen A.E."/>
            <person name="Badger J.H."/>
            <person name="Grimwood J."/>
            <person name="Jabbari K."/>
            <person name="Kuo A."/>
            <person name="Maheswari U."/>
            <person name="Martens C."/>
            <person name="Maumus F."/>
            <person name="Otillar R.P."/>
            <person name="Rayko E."/>
            <person name="Salamov A."/>
            <person name="Vandepoele K."/>
            <person name="Beszteri B."/>
            <person name="Gruber A."/>
            <person name="Heijde M."/>
            <person name="Katinka M."/>
            <person name="Mock T."/>
            <person name="Valentin K."/>
            <person name="Verret F."/>
            <person name="Berges J.A."/>
            <person name="Brownlee C."/>
            <person name="Cadoret J.P."/>
            <person name="Chiovitti A."/>
            <person name="Choi C.J."/>
            <person name="Coesel S."/>
            <person name="De Martino A."/>
            <person name="Detter J.C."/>
            <person name="Durkin C."/>
            <person name="Falciatore A."/>
            <person name="Fournet J."/>
            <person name="Haruta M."/>
            <person name="Huysman M.J."/>
            <person name="Jenkins B.D."/>
            <person name="Jiroutova K."/>
            <person name="Jorgensen R.E."/>
            <person name="Joubert Y."/>
            <person name="Kaplan A."/>
            <person name="Kroger N."/>
            <person name="Kroth P.G."/>
            <person name="La Roche J."/>
            <person name="Lindquist E."/>
            <person name="Lommer M."/>
            <person name="Martin-Jezequel V."/>
            <person name="Lopez P.J."/>
            <person name="Lucas S."/>
            <person name="Mangogna M."/>
            <person name="McGinnis K."/>
            <person name="Medlin L.K."/>
            <person name="Montsant A."/>
            <person name="Oudot-Le Secq M.P."/>
            <person name="Napoli C."/>
            <person name="Obornik M."/>
            <person name="Parker M.S."/>
            <person name="Petit J.L."/>
            <person name="Porcel B.M."/>
            <person name="Poulsen N."/>
            <person name="Robison M."/>
            <person name="Rychlewski L."/>
            <person name="Rynearson T.A."/>
            <person name="Schmutz J."/>
            <person name="Shapiro H."/>
            <person name="Siaut M."/>
            <person name="Stanley M."/>
            <person name="Sussman M.R."/>
            <person name="Taylor A.R."/>
            <person name="Vardi A."/>
            <person name="von Dassow P."/>
            <person name="Vyverman W."/>
            <person name="Willis A."/>
            <person name="Wyrwicz L.S."/>
            <person name="Rokhsar D.S."/>
            <person name="Weissenbach J."/>
            <person name="Armbrust E.V."/>
            <person name="Green B.R."/>
            <person name="Van de Peer Y."/>
            <person name="Grigoriev I.V."/>
        </authorList>
    </citation>
    <scope>NUCLEOTIDE SEQUENCE [LARGE SCALE GENOMIC DNA]</scope>
    <source>
        <strain evidence="1 2">CCAP 1055/1</strain>
    </source>
</reference>
<dbReference type="SUPFAM" id="SSF56784">
    <property type="entry name" value="HAD-like"/>
    <property type="match status" value="1"/>
</dbReference>
<proteinExistence type="predicted"/>
<dbReference type="HOGENOM" id="CLU_564397_0_0_1"/>
<dbReference type="OrthoDB" id="1065058at2759"/>
<dbReference type="Gene3D" id="3.40.50.1000">
    <property type="entry name" value="HAD superfamily/HAD-like"/>
    <property type="match status" value="1"/>
</dbReference>
<dbReference type="RefSeq" id="XP_002177623.1">
    <property type="nucleotide sequence ID" value="XM_002177587.1"/>
</dbReference>
<dbReference type="GO" id="GO:0006206">
    <property type="term" value="P:pyrimidine nucleobase metabolic process"/>
    <property type="evidence" value="ECO:0007669"/>
    <property type="project" value="TreeGrafter"/>
</dbReference>
<gene>
    <name evidence="1" type="ORF">PHATRDRAFT_9879</name>
</gene>
<dbReference type="GO" id="GO:0008252">
    <property type="term" value="F:nucleotidase activity"/>
    <property type="evidence" value="ECO:0007669"/>
    <property type="project" value="TreeGrafter"/>
</dbReference>
<dbReference type="Gene3D" id="1.10.150.450">
    <property type="match status" value="1"/>
</dbReference>
<dbReference type="Pfam" id="PF00702">
    <property type="entry name" value="Hydrolase"/>
    <property type="match status" value="1"/>
</dbReference>
<dbReference type="Proteomes" id="UP000000759">
    <property type="component" value="Chromosome 2"/>
</dbReference>
<dbReference type="KEGG" id="pti:PHATRDRAFT_9879"/>
<dbReference type="eggNOG" id="KOG3109">
    <property type="taxonomic scope" value="Eukaryota"/>
</dbReference>
<reference evidence="2" key="2">
    <citation type="submission" date="2008-08" db="EMBL/GenBank/DDBJ databases">
        <authorList>
            <consortium name="Diatom Consortium"/>
            <person name="Grigoriev I."/>
            <person name="Grimwood J."/>
            <person name="Kuo A."/>
            <person name="Otillar R.P."/>
            <person name="Salamov A."/>
            <person name="Detter J.C."/>
            <person name="Lindquist E."/>
            <person name="Shapiro H."/>
            <person name="Lucas S."/>
            <person name="Glavina del Rio T."/>
            <person name="Pitluck S."/>
            <person name="Rokhsar D."/>
            <person name="Bowler C."/>
        </authorList>
    </citation>
    <scope>GENOME REANNOTATION</scope>
    <source>
        <strain evidence="2">CCAP 1055/1</strain>
    </source>
</reference>
<dbReference type="InterPro" id="IPR036412">
    <property type="entry name" value="HAD-like_sf"/>
</dbReference>
<evidence type="ECO:0008006" key="3">
    <source>
        <dbReference type="Google" id="ProtNLM"/>
    </source>
</evidence>
<sequence>MYGLRPKPLAIFFDCDDCLYFDGWKTAKLLTAKIDEWCVNHGLRPGQAYELYLQYGTALRGLLAEGYLEKTDEAIDSFLQSVHDLPIAELIPRDDALREIMSALDPSIPKYIFTASVSDHARRCIAALGIEDFFLDIIDCKVCGLETKHSRHSFEIAMKIAGVSDPERCLFLDDSLTNLRTAREIGWR</sequence>
<dbReference type="InterPro" id="IPR023214">
    <property type="entry name" value="HAD_sf"/>
</dbReference>
<dbReference type="STRING" id="556484.B7FS89"/>
<dbReference type="GO" id="GO:0009166">
    <property type="term" value="P:nucleotide catabolic process"/>
    <property type="evidence" value="ECO:0007669"/>
    <property type="project" value="TreeGrafter"/>
</dbReference>
<dbReference type="PaxDb" id="2850-Phatr9879"/>
<accession>B7FS89</accession>
<name>B7FS89_PHATC</name>
<dbReference type="InterPro" id="IPR052791">
    <property type="entry name" value="SSM1_domain"/>
</dbReference>
<dbReference type="EMBL" id="CM000606">
    <property type="protein sequence ID" value="EEC50437.1"/>
    <property type="molecule type" value="Genomic_DNA"/>
</dbReference>